<name>A0ABU7UW53_9CLOT</name>
<dbReference type="EMBL" id="JAZHFS010000046">
    <property type="protein sequence ID" value="MEF2115274.1"/>
    <property type="molecule type" value="Genomic_DNA"/>
</dbReference>
<evidence type="ECO:0000256" key="3">
    <source>
        <dbReference type="ARBA" id="ARBA00022643"/>
    </source>
</evidence>
<evidence type="ECO:0000256" key="1">
    <source>
        <dbReference type="ARBA" id="ARBA00001917"/>
    </source>
</evidence>
<sequence>MLKVFNPFQINNIFFRNRIVMAPMVRFGFPSYDGIMGEELMQDYLSRADKGIGLIVTQALSVSADSSNISGSGTSGGAGAFSDRHINYLNRITEEYHKNGTRIFAQLSLPGYGFYDRSSMNINILSKKDLIKIRNEFVRSAEICKKAGMDGIELHGAHTFFLNMMASSNSNLRQDDYGGTLAKRLSLVKEIVEGIKSLAGSPFIISYRMGWGSTLDMDVQTALALENMGIDMLHISTGIPQDRKLVLPTDFTYNDTVYTGYFVKNHVNLPIICVSDIKTLERGNTLIENNDCDFIAYGRPFLADANFVGNSLDNINYKPCFECRVCKWLTNSKKCPAQIISKTNS</sequence>
<evidence type="ECO:0000256" key="2">
    <source>
        <dbReference type="ARBA" id="ARBA00022630"/>
    </source>
</evidence>
<dbReference type="RefSeq" id="WP_216254328.1">
    <property type="nucleotide sequence ID" value="NZ_JAZHFS010000046.1"/>
</dbReference>
<evidence type="ECO:0000256" key="4">
    <source>
        <dbReference type="ARBA" id="ARBA00022857"/>
    </source>
</evidence>
<gene>
    <name evidence="7" type="ORF">SJI18_23635</name>
</gene>
<evidence type="ECO:0000313" key="7">
    <source>
        <dbReference type="EMBL" id="MEF2115274.1"/>
    </source>
</evidence>
<dbReference type="PANTHER" id="PTHR43303:SF4">
    <property type="entry name" value="NADPH DEHYDROGENASE C23G7.10C-RELATED"/>
    <property type="match status" value="1"/>
</dbReference>
<proteinExistence type="predicted"/>
<protein>
    <submittedName>
        <fullName evidence="7">tRNA-dihydrouridine synthase</fullName>
    </submittedName>
</protein>
<keyword evidence="8" id="KW-1185">Reference proteome</keyword>
<evidence type="ECO:0000259" key="6">
    <source>
        <dbReference type="Pfam" id="PF00724"/>
    </source>
</evidence>
<dbReference type="InterPro" id="IPR044152">
    <property type="entry name" value="YqjM-like"/>
</dbReference>
<keyword evidence="4" id="KW-0521">NADP</keyword>
<evidence type="ECO:0000256" key="5">
    <source>
        <dbReference type="ARBA" id="ARBA00023002"/>
    </source>
</evidence>
<keyword evidence="3" id="KW-0288">FMN</keyword>
<dbReference type="PANTHER" id="PTHR43303">
    <property type="entry name" value="NADPH DEHYDROGENASE C23G7.10C-RELATED"/>
    <property type="match status" value="1"/>
</dbReference>
<feature type="domain" description="NADH:flavin oxidoreductase/NADH oxidase N-terminal" evidence="6">
    <location>
        <begin position="3"/>
        <end position="308"/>
    </location>
</feature>
<comment type="caution">
    <text evidence="7">The sequence shown here is derived from an EMBL/GenBank/DDBJ whole genome shotgun (WGS) entry which is preliminary data.</text>
</comment>
<accession>A0ABU7UW53</accession>
<dbReference type="Proteomes" id="UP001498469">
    <property type="component" value="Unassembled WGS sequence"/>
</dbReference>
<dbReference type="InterPro" id="IPR001155">
    <property type="entry name" value="OxRdtase_FMN_N"/>
</dbReference>
<reference evidence="7 8" key="1">
    <citation type="submission" date="2023-11" db="EMBL/GenBank/DDBJ databases">
        <title>Draft genome sequence of a psychrophilic Clostridium strain from permafrost water brine.</title>
        <authorList>
            <person name="Shcherbakova V.A."/>
            <person name="Trubitsyn V.E."/>
            <person name="Zakharyuk A.G."/>
        </authorList>
    </citation>
    <scope>NUCLEOTIDE SEQUENCE [LARGE SCALE GENOMIC DNA]</scope>
    <source>
        <strain evidence="7 8">14F</strain>
    </source>
</reference>
<comment type="cofactor">
    <cofactor evidence="1">
        <name>FMN</name>
        <dbReference type="ChEBI" id="CHEBI:58210"/>
    </cofactor>
</comment>
<keyword evidence="5" id="KW-0560">Oxidoreductase</keyword>
<keyword evidence="2" id="KW-0285">Flavoprotein</keyword>
<evidence type="ECO:0000313" key="8">
    <source>
        <dbReference type="Proteomes" id="UP001498469"/>
    </source>
</evidence>
<organism evidence="7 8">
    <name type="scientific">Clostridium frigoriphilum</name>
    <dbReference type="NCBI Taxonomy" id="443253"/>
    <lineage>
        <taxon>Bacteria</taxon>
        <taxon>Bacillati</taxon>
        <taxon>Bacillota</taxon>
        <taxon>Clostridia</taxon>
        <taxon>Eubacteriales</taxon>
        <taxon>Clostridiaceae</taxon>
        <taxon>Clostridium</taxon>
    </lineage>
</organism>
<dbReference type="Pfam" id="PF00724">
    <property type="entry name" value="Oxidored_FMN"/>
    <property type="match status" value="1"/>
</dbReference>